<keyword evidence="3" id="KW-1185">Reference proteome</keyword>
<protein>
    <recommendedName>
        <fullName evidence="4">Virulence plasmid B protein</fullName>
    </recommendedName>
</protein>
<dbReference type="EMBL" id="SGXA01000001">
    <property type="protein sequence ID" value="RZS76447.1"/>
    <property type="molecule type" value="Genomic_DNA"/>
</dbReference>
<comment type="caution">
    <text evidence="2">The sequence shown here is derived from an EMBL/GenBank/DDBJ whole genome shotgun (WGS) entry which is preliminary data.</text>
</comment>
<sequence length="212" mass="23703">MNKKFTHFLAFLFLVNSLFAQQTAESDRLIAPSPTAGSLGKYGDYPVSLFSGQVNIDIPLFKIVSGKLTLPVSLSYNSTGNKPSDIPGWVGLGWNLFAGGVITRTIRDLPDDGVGGYYGSRNEIRTALQLEEAGTPNDNFSIEYVNRQRDVKQDIFQFNFDGRTGKLLHGQRHIMAFQLETIKNTSQLYTKLKWEGKTIIPGRNLQLVKKKE</sequence>
<feature type="signal peptide" evidence="1">
    <location>
        <begin position="1"/>
        <end position="20"/>
    </location>
</feature>
<evidence type="ECO:0000313" key="3">
    <source>
        <dbReference type="Proteomes" id="UP000293874"/>
    </source>
</evidence>
<name>A0A4V2F290_9BACT</name>
<evidence type="ECO:0008006" key="4">
    <source>
        <dbReference type="Google" id="ProtNLM"/>
    </source>
</evidence>
<evidence type="ECO:0000313" key="2">
    <source>
        <dbReference type="EMBL" id="RZS76447.1"/>
    </source>
</evidence>
<keyword evidence="1" id="KW-0732">Signal</keyword>
<dbReference type="RefSeq" id="WP_225979890.1">
    <property type="nucleotide sequence ID" value="NZ_CP042431.1"/>
</dbReference>
<dbReference type="Proteomes" id="UP000293874">
    <property type="component" value="Unassembled WGS sequence"/>
</dbReference>
<accession>A0A4V2F290</accession>
<evidence type="ECO:0000256" key="1">
    <source>
        <dbReference type="SAM" id="SignalP"/>
    </source>
</evidence>
<gene>
    <name evidence="2" type="ORF">EV199_2332</name>
</gene>
<dbReference type="AlphaFoldDB" id="A0A4V2F290"/>
<organism evidence="2 3">
    <name type="scientific">Pseudobacter ginsenosidimutans</name>
    <dbReference type="NCBI Taxonomy" id="661488"/>
    <lineage>
        <taxon>Bacteria</taxon>
        <taxon>Pseudomonadati</taxon>
        <taxon>Bacteroidota</taxon>
        <taxon>Chitinophagia</taxon>
        <taxon>Chitinophagales</taxon>
        <taxon>Chitinophagaceae</taxon>
        <taxon>Pseudobacter</taxon>
    </lineage>
</organism>
<proteinExistence type="predicted"/>
<reference evidence="2 3" key="1">
    <citation type="submission" date="2019-02" db="EMBL/GenBank/DDBJ databases">
        <title>Genomic Encyclopedia of Type Strains, Phase IV (KMG-IV): sequencing the most valuable type-strain genomes for metagenomic binning, comparative biology and taxonomic classification.</title>
        <authorList>
            <person name="Goeker M."/>
        </authorList>
    </citation>
    <scope>NUCLEOTIDE SEQUENCE [LARGE SCALE GENOMIC DNA]</scope>
    <source>
        <strain evidence="2 3">DSM 18116</strain>
    </source>
</reference>
<feature type="chain" id="PRO_5020959135" description="Virulence plasmid B protein" evidence="1">
    <location>
        <begin position="21"/>
        <end position="212"/>
    </location>
</feature>